<organism evidence="1 2">
    <name type="scientific">Microbacterium phage Honk</name>
    <dbReference type="NCBI Taxonomy" id="2836095"/>
    <lineage>
        <taxon>Viruses</taxon>
        <taxon>Duplodnaviria</taxon>
        <taxon>Heunggongvirae</taxon>
        <taxon>Uroviricota</taxon>
        <taxon>Caudoviricetes</taxon>
        <taxon>Casidaviridae</taxon>
        <taxon>Honkvirus</taxon>
        <taxon>Honkvirus honk</taxon>
    </lineage>
</organism>
<evidence type="ECO:0000313" key="2">
    <source>
        <dbReference type="Proteomes" id="UP000693682"/>
    </source>
</evidence>
<name>A0A8F3IKA2_9CAUD</name>
<sequence>MTALPLFGLVGIKRSGKDSIADTLVGEYGYKRAAFATPLRAFTEAADPIVGHELDGPYRVRAVHYTEAIDGLGYELAKERYPEVRRILQTLGTEGMRETLGKEHGLDELLGGVSPWVALAELRITKALDYVRLVPDERTAYLRNEHHWRELLAFTDVRFANEAELIRSFGGKLIRVIRPGLAADDLHKSETELDGIEVDHELVNDGTLDDLARGVRAILSNY</sequence>
<gene>
    <name evidence="1" type="primary">23</name>
    <name evidence="1" type="ORF">SEA_HONK_23</name>
</gene>
<protein>
    <submittedName>
        <fullName evidence="1">Deoxynucleoside monophosphate kinase</fullName>
    </submittedName>
</protein>
<dbReference type="Pfam" id="PF21448">
    <property type="entry name" value="DNMK"/>
    <property type="match status" value="1"/>
</dbReference>
<evidence type="ECO:0000313" key="1">
    <source>
        <dbReference type="EMBL" id="QWY81846.1"/>
    </source>
</evidence>
<dbReference type="Proteomes" id="UP000693682">
    <property type="component" value="Segment"/>
</dbReference>
<dbReference type="InterPro" id="IPR027417">
    <property type="entry name" value="P-loop_NTPase"/>
</dbReference>
<dbReference type="EMBL" id="MW862981">
    <property type="protein sequence ID" value="QWY81846.1"/>
    <property type="molecule type" value="Genomic_DNA"/>
</dbReference>
<keyword evidence="2" id="KW-1185">Reference proteome</keyword>
<keyword evidence="1" id="KW-0418">Kinase</keyword>
<dbReference type="Gene3D" id="3.40.50.300">
    <property type="entry name" value="P-loop containing nucleotide triphosphate hydrolases"/>
    <property type="match status" value="1"/>
</dbReference>
<dbReference type="InterPro" id="IPR048444">
    <property type="entry name" value="DNMK"/>
</dbReference>
<dbReference type="SUPFAM" id="SSF52540">
    <property type="entry name" value="P-loop containing nucleoside triphosphate hydrolases"/>
    <property type="match status" value="1"/>
</dbReference>
<accession>A0A8F3IKA2</accession>
<keyword evidence="1" id="KW-0808">Transferase</keyword>
<dbReference type="GO" id="GO:0016301">
    <property type="term" value="F:kinase activity"/>
    <property type="evidence" value="ECO:0007669"/>
    <property type="project" value="UniProtKB-KW"/>
</dbReference>
<reference evidence="1" key="1">
    <citation type="submission" date="2021-04" db="EMBL/GenBank/DDBJ databases">
        <authorList>
            <person name="Ulbrich M."/>
            <person name="Aldana K.S."/>
            <person name="Brown J.W."/>
            <person name="Campbell D.M."/>
            <person name="Chai A.E."/>
            <person name="Dalson K.A."/>
            <person name="Dembinski E."/>
            <person name="Gomez D.E."/>
            <person name="Gupta K."/>
            <person name="Guyot M."/>
            <person name="Hocutt K.M."/>
            <person name="Holsinger J.M."/>
            <person name="Ibarra L.A."/>
            <person name="Jeon T.-Y."/>
            <person name="Mackenzie M."/>
            <person name="Marquez I.-P.P."/>
            <person name="Mathenge R.W."/>
            <person name="Mo B.F."/>
            <person name="Nelson S."/>
            <person name="Zepeda J."/>
            <person name="Zhang L.J."/>
            <person name="Ngo R."/>
            <person name="Tse V.Y."/>
            <person name="Garlena R.A."/>
            <person name="Russell D.A."/>
            <person name="Pope W.H."/>
            <person name="Jacobs-Sera D."/>
            <person name="Hatfull G.F."/>
            <person name="Reddi K."/>
            <person name="Moberg-Parker J."/>
            <person name="Freise A.C."/>
        </authorList>
    </citation>
    <scope>NUCLEOTIDE SEQUENCE</scope>
</reference>
<proteinExistence type="predicted"/>